<dbReference type="InterPro" id="IPR036396">
    <property type="entry name" value="Cyt_P450_sf"/>
</dbReference>
<dbReference type="InterPro" id="IPR001128">
    <property type="entry name" value="Cyt_P450"/>
</dbReference>
<keyword evidence="2" id="KW-0479">Metal-binding</keyword>
<dbReference type="Gene3D" id="1.10.630.10">
    <property type="entry name" value="Cytochrome P450"/>
    <property type="match status" value="1"/>
</dbReference>
<dbReference type="GO" id="GO:0016705">
    <property type="term" value="F:oxidoreductase activity, acting on paired donors, with incorporation or reduction of molecular oxygen"/>
    <property type="evidence" value="ECO:0007669"/>
    <property type="project" value="InterPro"/>
</dbReference>
<reference evidence="5" key="1">
    <citation type="journal article" date="2013" name="Nature">
        <title>Draft genome of the wheat A-genome progenitor Triticum urartu.</title>
        <authorList>
            <person name="Ling H.Q."/>
            <person name="Zhao S."/>
            <person name="Liu D."/>
            <person name="Wang J."/>
            <person name="Sun H."/>
            <person name="Zhang C."/>
            <person name="Fan H."/>
            <person name="Li D."/>
            <person name="Dong L."/>
            <person name="Tao Y."/>
            <person name="Gao C."/>
            <person name="Wu H."/>
            <person name="Li Y."/>
            <person name="Cui Y."/>
            <person name="Guo X."/>
            <person name="Zheng S."/>
            <person name="Wang B."/>
            <person name="Yu K."/>
            <person name="Liang Q."/>
            <person name="Yang W."/>
            <person name="Lou X."/>
            <person name="Chen J."/>
            <person name="Feng M."/>
            <person name="Jian J."/>
            <person name="Zhang X."/>
            <person name="Luo G."/>
            <person name="Jiang Y."/>
            <person name="Liu J."/>
            <person name="Wang Z."/>
            <person name="Sha Y."/>
            <person name="Zhang B."/>
            <person name="Wu H."/>
            <person name="Tang D."/>
            <person name="Shen Q."/>
            <person name="Xue P."/>
            <person name="Zou S."/>
            <person name="Wang X."/>
            <person name="Liu X."/>
            <person name="Wang F."/>
            <person name="Yang Y."/>
            <person name="An X."/>
            <person name="Dong Z."/>
            <person name="Zhang K."/>
            <person name="Zhang X."/>
            <person name="Luo M.C."/>
            <person name="Dvorak J."/>
            <person name="Tong Y."/>
            <person name="Wang J."/>
            <person name="Yang H."/>
            <person name="Li Z."/>
            <person name="Wang D."/>
            <person name="Zhang A."/>
            <person name="Wang J."/>
        </authorList>
    </citation>
    <scope>NUCLEOTIDE SEQUENCE</scope>
</reference>
<dbReference type="GO" id="GO:0005506">
    <property type="term" value="F:iron ion binding"/>
    <property type="evidence" value="ECO:0007669"/>
    <property type="project" value="InterPro"/>
</dbReference>
<comment type="similarity">
    <text evidence="1">Belongs to the cytochrome P450 family.</text>
</comment>
<keyword evidence="4" id="KW-0408">Iron</keyword>
<evidence type="ECO:0000256" key="1">
    <source>
        <dbReference type="ARBA" id="ARBA00010617"/>
    </source>
</evidence>
<dbReference type="STRING" id="4572.M7ZZ91"/>
<evidence type="ECO:0000313" key="5">
    <source>
        <dbReference type="EMBL" id="EMS65001.1"/>
    </source>
</evidence>
<evidence type="ECO:0000256" key="4">
    <source>
        <dbReference type="ARBA" id="ARBA00023004"/>
    </source>
</evidence>
<evidence type="ECO:0000256" key="3">
    <source>
        <dbReference type="ARBA" id="ARBA00023002"/>
    </source>
</evidence>
<name>M7ZZ91_TRIUA</name>
<gene>
    <name evidence="5" type="ORF">TRIUR3_34664</name>
</gene>
<dbReference type="SUPFAM" id="SSF48264">
    <property type="entry name" value="Cytochrome P450"/>
    <property type="match status" value="1"/>
</dbReference>
<sequence length="240" mass="27091">MAHLDLAKQAGRTVRKWLGLGRETTLARSVAHVDRYLSAVIKTRKLELAGKSDGSTPHDDLLSRFMRKGTYSDDSLQHVALNFILAGRDTSSVALSWFFWLVSTHPDVERKIMKNIAGSILLRHRLAVAPGHRVEQKMSLTLFMKHGLRMVVATDGTRSTWRSMDIAVSILRLFEARARDREGDTLPLSRRYIILCSPGRCIKEAMQTDREFRRAFAFPFDGFPVENLCSRVGRAYGSGT</sequence>
<organism evidence="5">
    <name type="scientific">Triticum urartu</name>
    <name type="common">Red wild einkorn</name>
    <name type="synonym">Crithodium urartu</name>
    <dbReference type="NCBI Taxonomy" id="4572"/>
    <lineage>
        <taxon>Eukaryota</taxon>
        <taxon>Viridiplantae</taxon>
        <taxon>Streptophyta</taxon>
        <taxon>Embryophyta</taxon>
        <taxon>Tracheophyta</taxon>
        <taxon>Spermatophyta</taxon>
        <taxon>Magnoliopsida</taxon>
        <taxon>Liliopsida</taxon>
        <taxon>Poales</taxon>
        <taxon>Poaceae</taxon>
        <taxon>BOP clade</taxon>
        <taxon>Pooideae</taxon>
        <taxon>Triticodae</taxon>
        <taxon>Triticeae</taxon>
        <taxon>Triticinae</taxon>
        <taxon>Triticum</taxon>
    </lineage>
</organism>
<dbReference type="EMBL" id="KD049669">
    <property type="protein sequence ID" value="EMS65001.1"/>
    <property type="molecule type" value="Genomic_DNA"/>
</dbReference>
<proteinExistence type="inferred from homology"/>
<dbReference type="Pfam" id="PF00067">
    <property type="entry name" value="p450"/>
    <property type="match status" value="1"/>
</dbReference>
<accession>M7ZZ91</accession>
<protein>
    <submittedName>
        <fullName evidence="5">Cytochrome P450 86A2</fullName>
    </submittedName>
</protein>
<dbReference type="PANTHER" id="PTHR24296">
    <property type="entry name" value="CYTOCHROME P450"/>
    <property type="match status" value="1"/>
</dbReference>
<keyword evidence="3" id="KW-0560">Oxidoreductase</keyword>
<dbReference type="AlphaFoldDB" id="M7ZZ91"/>
<dbReference type="eggNOG" id="KOG0157">
    <property type="taxonomic scope" value="Eukaryota"/>
</dbReference>
<dbReference type="GO" id="GO:0020037">
    <property type="term" value="F:heme binding"/>
    <property type="evidence" value="ECO:0007669"/>
    <property type="project" value="InterPro"/>
</dbReference>
<dbReference type="GO" id="GO:0004497">
    <property type="term" value="F:monooxygenase activity"/>
    <property type="evidence" value="ECO:0007669"/>
    <property type="project" value="InterPro"/>
</dbReference>
<evidence type="ECO:0000256" key="2">
    <source>
        <dbReference type="ARBA" id="ARBA00022723"/>
    </source>
</evidence>